<keyword evidence="3" id="KW-1185">Reference proteome</keyword>
<sequence>MAASPNLHPTYVAGHRHKNEACCHALRQKRSASLPNGPPPPCQGSRRGGPKKQNTTDPGCLPQPMPSSTHADMQPGTLAVGSLLVQPVRHEASSHVALPFARPLLRPERRTGRVPRAWQMADRRQGQTGRSAISGPACRYVKTVAILITSKTGRCLVRRRRLLSRDPPAWLHCP</sequence>
<dbReference type="RefSeq" id="XP_033399127.1">
    <property type="nucleotide sequence ID" value="XM_033535789.1"/>
</dbReference>
<name>A0A6A6BJB5_9PEZI</name>
<accession>A0A6A6BJB5</accession>
<evidence type="ECO:0000313" key="3">
    <source>
        <dbReference type="Proteomes" id="UP000799438"/>
    </source>
</evidence>
<evidence type="ECO:0000313" key="2">
    <source>
        <dbReference type="EMBL" id="KAF2143415.1"/>
    </source>
</evidence>
<dbReference type="GeneID" id="54293285"/>
<protein>
    <submittedName>
        <fullName evidence="2">Uncharacterized protein</fullName>
    </submittedName>
</protein>
<organism evidence="2 3">
    <name type="scientific">Aplosporella prunicola CBS 121167</name>
    <dbReference type="NCBI Taxonomy" id="1176127"/>
    <lineage>
        <taxon>Eukaryota</taxon>
        <taxon>Fungi</taxon>
        <taxon>Dikarya</taxon>
        <taxon>Ascomycota</taxon>
        <taxon>Pezizomycotina</taxon>
        <taxon>Dothideomycetes</taxon>
        <taxon>Dothideomycetes incertae sedis</taxon>
        <taxon>Botryosphaeriales</taxon>
        <taxon>Aplosporellaceae</taxon>
        <taxon>Aplosporella</taxon>
    </lineage>
</organism>
<dbReference type="AlphaFoldDB" id="A0A6A6BJB5"/>
<gene>
    <name evidence="2" type="ORF">K452DRAFT_170785</name>
</gene>
<dbReference type="Proteomes" id="UP000799438">
    <property type="component" value="Unassembled WGS sequence"/>
</dbReference>
<evidence type="ECO:0000256" key="1">
    <source>
        <dbReference type="SAM" id="MobiDB-lite"/>
    </source>
</evidence>
<dbReference type="EMBL" id="ML995482">
    <property type="protein sequence ID" value="KAF2143415.1"/>
    <property type="molecule type" value="Genomic_DNA"/>
</dbReference>
<reference evidence="2" key="1">
    <citation type="journal article" date="2020" name="Stud. Mycol.">
        <title>101 Dothideomycetes genomes: a test case for predicting lifestyles and emergence of pathogens.</title>
        <authorList>
            <person name="Haridas S."/>
            <person name="Albert R."/>
            <person name="Binder M."/>
            <person name="Bloem J."/>
            <person name="Labutti K."/>
            <person name="Salamov A."/>
            <person name="Andreopoulos B."/>
            <person name="Baker S."/>
            <person name="Barry K."/>
            <person name="Bills G."/>
            <person name="Bluhm B."/>
            <person name="Cannon C."/>
            <person name="Castanera R."/>
            <person name="Culley D."/>
            <person name="Daum C."/>
            <person name="Ezra D."/>
            <person name="Gonzalez J."/>
            <person name="Henrissat B."/>
            <person name="Kuo A."/>
            <person name="Liang C."/>
            <person name="Lipzen A."/>
            <person name="Lutzoni F."/>
            <person name="Magnuson J."/>
            <person name="Mondo S."/>
            <person name="Nolan M."/>
            <person name="Ohm R."/>
            <person name="Pangilinan J."/>
            <person name="Park H.-J."/>
            <person name="Ramirez L."/>
            <person name="Alfaro M."/>
            <person name="Sun H."/>
            <person name="Tritt A."/>
            <person name="Yoshinaga Y."/>
            <person name="Zwiers L.-H."/>
            <person name="Turgeon B."/>
            <person name="Goodwin S."/>
            <person name="Spatafora J."/>
            <person name="Crous P."/>
            <person name="Grigoriev I."/>
        </authorList>
    </citation>
    <scope>NUCLEOTIDE SEQUENCE</scope>
    <source>
        <strain evidence="2">CBS 121167</strain>
    </source>
</reference>
<feature type="region of interest" description="Disordered" evidence="1">
    <location>
        <begin position="30"/>
        <end position="74"/>
    </location>
</feature>
<proteinExistence type="predicted"/>